<evidence type="ECO:0000256" key="1">
    <source>
        <dbReference type="ARBA" id="ARBA00001420"/>
    </source>
</evidence>
<dbReference type="RefSeq" id="WP_394461272.1">
    <property type="nucleotide sequence ID" value="NZ_JBIGHZ010000004.1"/>
</dbReference>
<keyword evidence="9" id="KW-1185">Reference proteome</keyword>
<evidence type="ECO:0000256" key="2">
    <source>
        <dbReference type="ARBA" id="ARBA00012587"/>
    </source>
</evidence>
<evidence type="ECO:0000256" key="3">
    <source>
        <dbReference type="ARBA" id="ARBA00023239"/>
    </source>
</evidence>
<dbReference type="SUPFAM" id="SSF50685">
    <property type="entry name" value="Barwin-like endoglucanases"/>
    <property type="match status" value="1"/>
</dbReference>
<keyword evidence="3" id="KW-0456">Lyase</keyword>
<evidence type="ECO:0000313" key="8">
    <source>
        <dbReference type="EMBL" id="MFG6448746.1"/>
    </source>
</evidence>
<organism evidence="8 9">
    <name type="scientific">Roseateles rivi</name>
    <dbReference type="NCBI Taxonomy" id="3299028"/>
    <lineage>
        <taxon>Bacteria</taxon>
        <taxon>Pseudomonadati</taxon>
        <taxon>Pseudomonadota</taxon>
        <taxon>Betaproteobacteria</taxon>
        <taxon>Burkholderiales</taxon>
        <taxon>Sphaerotilaceae</taxon>
        <taxon>Roseateles</taxon>
    </lineage>
</organism>
<dbReference type="SMART" id="SM00925">
    <property type="entry name" value="MltA"/>
    <property type="match status" value="1"/>
</dbReference>
<name>A0ABW7FWQ1_9BURK</name>
<dbReference type="CDD" id="cd14668">
    <property type="entry name" value="mlta_B"/>
    <property type="match status" value="1"/>
</dbReference>
<dbReference type="InterPro" id="IPR036908">
    <property type="entry name" value="RlpA-like_sf"/>
</dbReference>
<dbReference type="Gene3D" id="2.40.40.10">
    <property type="entry name" value="RlpA-like domain"/>
    <property type="match status" value="2"/>
</dbReference>
<sequence>MLAWLLRARPRLTALTALSLGGLILGTLSGCSSPPAQTPTAPAAPASAASSPATSPAPEPARVTLLRERSRWVAADWAELPGWGDAALRPAWSALLRGCERPAQGWAQLCQQARALEAQDPPDEATLRFWLIKQLQPYRVEDFQGQSSGLLTGYYEPELPAQRRAQGNFRVPLLSPDPQLRRLTRQQIDTQSPERLARAALAWLEDPLDALVVQIQGSGRLQLTEPDGSTRWVRVAFAGHNDQPYQSIGRWLIQQGELQASEASWPGIKDWVRRNPKQQRELLWRNPRYVFFREEPLPDLKLGPRGAQGVPLTPGHSVAVDRLSVPYGTPLWLDSTEPLSSTPLRRLVMAQDTGSAIVGAVRADFFWGWGREAEAQAGRMKQSLRLWALWPRQDTP</sequence>
<comment type="catalytic activity">
    <reaction evidence="1">
        <text>Exolytic cleavage of the (1-&gt;4)-beta-glycosidic linkage between N-acetylmuramic acid (MurNAc) and N-acetylglucosamine (GlcNAc) residues in peptidoglycan, from either the reducing or the non-reducing ends of the peptidoglycan chains, with concomitant formation of a 1,6-anhydrobond in the MurNAc residue.</text>
        <dbReference type="EC" id="4.2.2.n1"/>
    </reaction>
</comment>
<dbReference type="CDD" id="cd14485">
    <property type="entry name" value="mltA_like_LT_A"/>
    <property type="match status" value="1"/>
</dbReference>
<dbReference type="InterPro" id="IPR010611">
    <property type="entry name" value="3D_dom"/>
</dbReference>
<dbReference type="InterPro" id="IPR005300">
    <property type="entry name" value="MltA_B"/>
</dbReference>
<dbReference type="Pfam" id="PF03562">
    <property type="entry name" value="MltA"/>
    <property type="match status" value="1"/>
</dbReference>
<feature type="domain" description="Lytic transglycosylase MltA" evidence="7">
    <location>
        <begin position="158"/>
        <end position="293"/>
    </location>
</feature>
<keyword evidence="4" id="KW-0961">Cell wall biogenesis/degradation</keyword>
<proteinExistence type="predicted"/>
<dbReference type="InterPro" id="IPR026044">
    <property type="entry name" value="MltA"/>
</dbReference>
<dbReference type="Gene3D" id="2.40.240.50">
    <property type="entry name" value="Barwin-like endoglucanases"/>
    <property type="match status" value="1"/>
</dbReference>
<comment type="caution">
    <text evidence="8">The sequence shown here is derived from an EMBL/GenBank/DDBJ whole genome shotgun (WGS) entry which is preliminary data.</text>
</comment>
<protein>
    <recommendedName>
        <fullName evidence="2">peptidoglycan lytic exotransglycosylase</fullName>
        <ecNumber evidence="2">4.2.2.n1</ecNumber>
    </recommendedName>
    <alternativeName>
        <fullName evidence="5">Murein hydrolase A</fullName>
    </alternativeName>
</protein>
<evidence type="ECO:0000313" key="9">
    <source>
        <dbReference type="Proteomes" id="UP001606099"/>
    </source>
</evidence>
<evidence type="ECO:0000256" key="6">
    <source>
        <dbReference type="SAM" id="MobiDB-lite"/>
    </source>
</evidence>
<dbReference type="PIRSF" id="PIRSF019422">
    <property type="entry name" value="MltA"/>
    <property type="match status" value="1"/>
</dbReference>
<dbReference type="EMBL" id="JBIGHZ010000004">
    <property type="protein sequence ID" value="MFG6448746.1"/>
    <property type="molecule type" value="Genomic_DNA"/>
</dbReference>
<dbReference type="PROSITE" id="PS51257">
    <property type="entry name" value="PROKAR_LIPOPROTEIN"/>
    <property type="match status" value="1"/>
</dbReference>
<dbReference type="PANTHER" id="PTHR30124">
    <property type="entry name" value="MEMBRANE-BOUND LYTIC MUREIN TRANSGLYCOSYLASE A"/>
    <property type="match status" value="1"/>
</dbReference>
<feature type="region of interest" description="Disordered" evidence="6">
    <location>
        <begin position="34"/>
        <end position="60"/>
    </location>
</feature>
<dbReference type="PANTHER" id="PTHR30124:SF0">
    <property type="entry name" value="MEMBRANE-BOUND LYTIC MUREIN TRANSGLYCOSYLASE A"/>
    <property type="match status" value="1"/>
</dbReference>
<evidence type="ECO:0000256" key="5">
    <source>
        <dbReference type="ARBA" id="ARBA00030918"/>
    </source>
</evidence>
<reference evidence="8 9" key="1">
    <citation type="submission" date="2024-08" db="EMBL/GenBank/DDBJ databases">
        <authorList>
            <person name="Lu H."/>
        </authorList>
    </citation>
    <scope>NUCLEOTIDE SEQUENCE [LARGE SCALE GENOMIC DNA]</scope>
    <source>
        <strain evidence="8 9">BYS180W</strain>
    </source>
</reference>
<evidence type="ECO:0000256" key="4">
    <source>
        <dbReference type="ARBA" id="ARBA00023316"/>
    </source>
</evidence>
<gene>
    <name evidence="8" type="ORF">ACG0Z6_10920</name>
</gene>
<accession>A0ABW7FWQ1</accession>
<feature type="compositionally biased region" description="Low complexity" evidence="6">
    <location>
        <begin position="34"/>
        <end position="56"/>
    </location>
</feature>
<dbReference type="Proteomes" id="UP001606099">
    <property type="component" value="Unassembled WGS sequence"/>
</dbReference>
<evidence type="ECO:0000259" key="7">
    <source>
        <dbReference type="SMART" id="SM00925"/>
    </source>
</evidence>
<dbReference type="EC" id="4.2.2.n1" evidence="2"/>
<dbReference type="Pfam" id="PF06725">
    <property type="entry name" value="3D"/>
    <property type="match status" value="1"/>
</dbReference>